<evidence type="ECO:0008006" key="4">
    <source>
        <dbReference type="Google" id="ProtNLM"/>
    </source>
</evidence>
<gene>
    <name evidence="2" type="ORF">CHIRRI_LOCUS5362</name>
</gene>
<reference evidence="2" key="1">
    <citation type="submission" date="2022-01" db="EMBL/GenBank/DDBJ databases">
        <authorList>
            <person name="King R."/>
        </authorList>
    </citation>
    <scope>NUCLEOTIDE SEQUENCE</scope>
</reference>
<keyword evidence="1" id="KW-0732">Signal</keyword>
<protein>
    <recommendedName>
        <fullName evidence="4">MD-2-related lipid-recognition domain-containing protein</fullName>
    </recommendedName>
</protein>
<feature type="chain" id="PRO_5040270971" description="MD-2-related lipid-recognition domain-containing protein" evidence="1">
    <location>
        <begin position="20"/>
        <end position="170"/>
    </location>
</feature>
<dbReference type="EMBL" id="OU895878">
    <property type="protein sequence ID" value="CAG9802453.1"/>
    <property type="molecule type" value="Genomic_DNA"/>
</dbReference>
<evidence type="ECO:0000313" key="2">
    <source>
        <dbReference type="EMBL" id="CAG9802453.1"/>
    </source>
</evidence>
<dbReference type="PANTHER" id="PTHR20898">
    <property type="entry name" value="DAEDALUS ON 3-RELATED-RELATED"/>
    <property type="match status" value="1"/>
</dbReference>
<organism evidence="2 3">
    <name type="scientific">Chironomus riparius</name>
    <dbReference type="NCBI Taxonomy" id="315576"/>
    <lineage>
        <taxon>Eukaryota</taxon>
        <taxon>Metazoa</taxon>
        <taxon>Ecdysozoa</taxon>
        <taxon>Arthropoda</taxon>
        <taxon>Hexapoda</taxon>
        <taxon>Insecta</taxon>
        <taxon>Pterygota</taxon>
        <taxon>Neoptera</taxon>
        <taxon>Endopterygota</taxon>
        <taxon>Diptera</taxon>
        <taxon>Nematocera</taxon>
        <taxon>Chironomoidea</taxon>
        <taxon>Chironomidae</taxon>
        <taxon>Chironominae</taxon>
        <taxon>Chironomus</taxon>
    </lineage>
</organism>
<proteinExistence type="predicted"/>
<evidence type="ECO:0000313" key="3">
    <source>
        <dbReference type="Proteomes" id="UP001153620"/>
    </source>
</evidence>
<sequence length="170" mass="19400">MLFAVPVAFLTILFSTSNAYVVAVSRETKLLQIDAEILKPIPKVKVTLEILYKISGFRNFHQFVIIKDVDICNLFKTANEKPIIFFTDCMQVAPGICHQCPYTGSLKYNSSFTYDQYCPKMGDSRNPMLETFSFWPDGEYKHIVTIVIPNNEVVVVTFYINIKTGSQSEF</sequence>
<accession>A0A9N9RSH5</accession>
<dbReference type="Proteomes" id="UP001153620">
    <property type="component" value="Chromosome 2"/>
</dbReference>
<reference evidence="2" key="2">
    <citation type="submission" date="2022-10" db="EMBL/GenBank/DDBJ databases">
        <authorList>
            <consortium name="ENA_rothamsted_submissions"/>
            <consortium name="culmorum"/>
            <person name="King R."/>
        </authorList>
    </citation>
    <scope>NUCLEOTIDE SEQUENCE</scope>
</reference>
<keyword evidence="3" id="KW-1185">Reference proteome</keyword>
<evidence type="ECO:0000256" key="1">
    <source>
        <dbReference type="SAM" id="SignalP"/>
    </source>
</evidence>
<feature type="signal peptide" evidence="1">
    <location>
        <begin position="1"/>
        <end position="19"/>
    </location>
</feature>
<dbReference type="AlphaFoldDB" id="A0A9N9RSH5"/>
<name>A0A9N9RSH5_9DIPT</name>